<gene>
    <name evidence="3" type="ORF">LI90_3508</name>
    <name evidence="4" type="ORF">TH66_12080</name>
    <name evidence="5" type="ORF">TR74_07845</name>
</gene>
<dbReference type="Proteomes" id="UP000070188">
    <property type="component" value="Unassembled WGS sequence"/>
</dbReference>
<dbReference type="EMBL" id="LAXD01000001">
    <property type="protein sequence ID" value="KWX02465.1"/>
    <property type="molecule type" value="Genomic_DNA"/>
</dbReference>
<dbReference type="Proteomes" id="UP000070598">
    <property type="component" value="Unassembled WGS sequence"/>
</dbReference>
<dbReference type="InterPro" id="IPR025588">
    <property type="entry name" value="YcxB-like_C"/>
</dbReference>
<dbReference type="Pfam" id="PF14317">
    <property type="entry name" value="YcxB"/>
    <property type="match status" value="1"/>
</dbReference>
<keyword evidence="1" id="KW-0812">Transmembrane</keyword>
<dbReference type="Proteomes" id="UP000070659">
    <property type="component" value="Unassembled WGS sequence"/>
</dbReference>
<evidence type="ECO:0000313" key="7">
    <source>
        <dbReference type="Proteomes" id="UP000070598"/>
    </source>
</evidence>
<keyword evidence="1" id="KW-1133">Transmembrane helix</keyword>
<reference evidence="7" key="2">
    <citation type="submission" date="2015-02" db="EMBL/GenBank/DDBJ databases">
        <title>Physiological reanalysis, assessment of diazotrophy, and genome sequences of multiple isolates of Streptomyces thermoautotrophicus.</title>
        <authorList>
            <person name="MacKellar D.C."/>
            <person name="Lieber L."/>
            <person name="Norman J."/>
            <person name="Bolger A."/>
            <person name="Tobin C."/>
            <person name="Murray J.W."/>
            <person name="Friesen M."/>
            <person name="Prell J."/>
        </authorList>
    </citation>
    <scope>NUCLEOTIDE SEQUENCE [LARGE SCALE GENOMIC DNA]</scope>
    <source>
        <strain evidence="7">UBT1</strain>
    </source>
</reference>
<protein>
    <recommendedName>
        <fullName evidence="2">YcxB-like C-terminal domain-containing protein</fullName>
    </recommendedName>
</protein>
<organism evidence="5 7">
    <name type="scientific">Carbonactinospora thermoautotrophica</name>
    <dbReference type="NCBI Taxonomy" id="1469144"/>
    <lineage>
        <taxon>Bacteria</taxon>
        <taxon>Bacillati</taxon>
        <taxon>Actinomycetota</taxon>
        <taxon>Actinomycetes</taxon>
        <taxon>Kitasatosporales</taxon>
        <taxon>Carbonactinosporaceae</taxon>
        <taxon>Carbonactinospora</taxon>
    </lineage>
</organism>
<evidence type="ECO:0000313" key="5">
    <source>
        <dbReference type="EMBL" id="KWX09729.1"/>
    </source>
</evidence>
<dbReference type="AlphaFoldDB" id="A0A132NI17"/>
<evidence type="ECO:0000259" key="2">
    <source>
        <dbReference type="Pfam" id="PF14317"/>
    </source>
</evidence>
<name>A0A132NI17_9ACTN</name>
<reference evidence="6" key="3">
    <citation type="submission" date="2015-04" db="EMBL/GenBank/DDBJ databases">
        <title>Physiological reanalysis, assessment of diazotrophy, and genome sequences of multiple isolates of Streptomyces thermoautotrophicus.</title>
        <authorList>
            <person name="MacKellar D.C."/>
            <person name="Lieber L."/>
            <person name="Norman J."/>
            <person name="Bolger A."/>
            <person name="Tobin C."/>
            <person name="Murray J.W."/>
            <person name="Chang R."/>
            <person name="Ford T."/>
            <person name="Nguyen P.Q."/>
            <person name="Woodward J."/>
            <person name="Permingeat H."/>
            <person name="Joshi N.S."/>
            <person name="Silver P.A."/>
            <person name="Usadel B."/>
            <person name="Rutherford A.W."/>
            <person name="Friesen M."/>
            <person name="Prell J."/>
        </authorList>
    </citation>
    <scope>NUCLEOTIDE SEQUENCE [LARGE SCALE GENOMIC DNA]</scope>
    <source>
        <strain evidence="6">H1</strain>
    </source>
</reference>
<dbReference type="EMBL" id="JYIK01000736">
    <property type="protein sequence ID" value="KWX09729.1"/>
    <property type="molecule type" value="Genomic_DNA"/>
</dbReference>
<reference evidence="3" key="4">
    <citation type="submission" date="2015-04" db="EMBL/GenBank/DDBJ databases">
        <title>Physiological reanalysis, assessment of diazotrophy, and genome sequences of multiple isolates of Streptomyces thermoautotrophicus.</title>
        <authorList>
            <person name="MacKellar D.C."/>
            <person name="Lieber L."/>
            <person name="Norman J."/>
            <person name="Bolger A."/>
            <person name="Tobin C."/>
            <person name="Murray J.W."/>
            <person name="Woodward J."/>
            <person name="Friesen M."/>
            <person name="Prell J."/>
        </authorList>
    </citation>
    <scope>NUCLEOTIDE SEQUENCE [LARGE SCALE GENOMIC DNA]</scope>
    <source>
        <strain evidence="3">H1</strain>
    </source>
</reference>
<accession>A0A132NI17</accession>
<proteinExistence type="predicted"/>
<keyword evidence="6" id="KW-1185">Reference proteome</keyword>
<feature type="transmembrane region" description="Helical" evidence="1">
    <location>
        <begin position="30"/>
        <end position="50"/>
    </location>
</feature>
<dbReference type="OrthoDB" id="3401660at2"/>
<evidence type="ECO:0000313" key="8">
    <source>
        <dbReference type="Proteomes" id="UP000070659"/>
    </source>
</evidence>
<dbReference type="PATRIC" id="fig|1469144.10.peg.3766"/>
<reference evidence="5 8" key="1">
    <citation type="submission" date="2015-02" db="EMBL/GenBank/DDBJ databases">
        <title>Physiological reanalysis, assessment of diazotrophy, and genome sequences of multiple isolates of Streptomyces thermoautotrophicus.</title>
        <authorList>
            <person name="MacKellar D.C."/>
            <person name="Lieber L."/>
            <person name="Norman J."/>
            <person name="Bolger A."/>
            <person name="Tobin C."/>
            <person name="Murray J.W."/>
            <person name="Prell J."/>
        </authorList>
    </citation>
    <scope>NUCLEOTIDE SEQUENCE [LARGE SCALE GENOMIC DNA]</scope>
    <source>
        <strain evidence="5 8">UBT1</strain>
    </source>
</reference>
<dbReference type="EMBL" id="JYIJ01000017">
    <property type="protein sequence ID" value="KWX03582.1"/>
    <property type="molecule type" value="Genomic_DNA"/>
</dbReference>
<sequence>MIGHVNIRVEVQPDRKRAARALKAVRRGGYAASRLGGCVICLIGLTLLATDARAGTALLACGALMMFLPDLGVWLALRRHRHLLDRPVTLALTDTGVRTSLAELAWEAFRRVEETEEFWLLRTLSGRVITLPKQALAPEQRAELRTFLAGRGLLNT</sequence>
<feature type="domain" description="YcxB-like C-terminal" evidence="2">
    <location>
        <begin position="102"/>
        <end position="148"/>
    </location>
</feature>
<comment type="caution">
    <text evidence="5">The sequence shown here is derived from an EMBL/GenBank/DDBJ whole genome shotgun (WGS) entry which is preliminary data.</text>
</comment>
<evidence type="ECO:0000256" key="1">
    <source>
        <dbReference type="SAM" id="Phobius"/>
    </source>
</evidence>
<keyword evidence="1" id="KW-0472">Membrane</keyword>
<evidence type="ECO:0000313" key="6">
    <source>
        <dbReference type="Proteomes" id="UP000070188"/>
    </source>
</evidence>
<evidence type="ECO:0000313" key="3">
    <source>
        <dbReference type="EMBL" id="KWX02465.1"/>
    </source>
</evidence>
<evidence type="ECO:0000313" key="4">
    <source>
        <dbReference type="EMBL" id="KWX03582.1"/>
    </source>
</evidence>
<dbReference type="RefSeq" id="WP_066889483.1">
    <property type="nucleotide sequence ID" value="NZ_JYIK01000736.1"/>
</dbReference>
<feature type="transmembrane region" description="Helical" evidence="1">
    <location>
        <begin position="56"/>
        <end position="77"/>
    </location>
</feature>